<keyword evidence="3" id="KW-1185">Reference proteome</keyword>
<dbReference type="Proteomes" id="UP001160148">
    <property type="component" value="Unassembled WGS sequence"/>
</dbReference>
<dbReference type="AlphaFoldDB" id="A0AAV0W896"/>
<comment type="caution">
    <text evidence="2">The sequence shown here is derived from an EMBL/GenBank/DDBJ whole genome shotgun (WGS) entry which is preliminary data.</text>
</comment>
<feature type="region of interest" description="Disordered" evidence="1">
    <location>
        <begin position="93"/>
        <end position="114"/>
    </location>
</feature>
<evidence type="ECO:0000256" key="1">
    <source>
        <dbReference type="SAM" id="MobiDB-lite"/>
    </source>
</evidence>
<feature type="region of interest" description="Disordered" evidence="1">
    <location>
        <begin position="1"/>
        <end position="72"/>
    </location>
</feature>
<feature type="compositionally biased region" description="Basic and acidic residues" evidence="1">
    <location>
        <begin position="33"/>
        <end position="72"/>
    </location>
</feature>
<dbReference type="EMBL" id="CARXXK010000001">
    <property type="protein sequence ID" value="CAI6351972.1"/>
    <property type="molecule type" value="Genomic_DNA"/>
</dbReference>
<proteinExistence type="predicted"/>
<gene>
    <name evidence="2" type="ORF">MEUPH1_LOCUS8272</name>
</gene>
<organism evidence="2 3">
    <name type="scientific">Macrosiphum euphorbiae</name>
    <name type="common">potato aphid</name>
    <dbReference type="NCBI Taxonomy" id="13131"/>
    <lineage>
        <taxon>Eukaryota</taxon>
        <taxon>Metazoa</taxon>
        <taxon>Ecdysozoa</taxon>
        <taxon>Arthropoda</taxon>
        <taxon>Hexapoda</taxon>
        <taxon>Insecta</taxon>
        <taxon>Pterygota</taxon>
        <taxon>Neoptera</taxon>
        <taxon>Paraneoptera</taxon>
        <taxon>Hemiptera</taxon>
        <taxon>Sternorrhyncha</taxon>
        <taxon>Aphidomorpha</taxon>
        <taxon>Aphidoidea</taxon>
        <taxon>Aphididae</taxon>
        <taxon>Macrosiphini</taxon>
        <taxon>Macrosiphum</taxon>
    </lineage>
</organism>
<feature type="compositionally biased region" description="Basic residues" evidence="1">
    <location>
        <begin position="97"/>
        <end position="114"/>
    </location>
</feature>
<reference evidence="2 3" key="1">
    <citation type="submission" date="2023-01" db="EMBL/GenBank/DDBJ databases">
        <authorList>
            <person name="Whitehead M."/>
        </authorList>
    </citation>
    <scope>NUCLEOTIDE SEQUENCE [LARGE SCALE GENOMIC DNA]</scope>
</reference>
<evidence type="ECO:0000313" key="3">
    <source>
        <dbReference type="Proteomes" id="UP001160148"/>
    </source>
</evidence>
<accession>A0AAV0W896</accession>
<evidence type="ECO:0000313" key="2">
    <source>
        <dbReference type="EMBL" id="CAI6351972.1"/>
    </source>
</evidence>
<name>A0AAV0W896_9HEMI</name>
<sequence length="114" mass="13581">MHTVFSRTRKRDRRGQRQLRNVRYASQGCHHYGHNETRHRQAARTTRDQVEDHGQAEVQDSRPVGHCDSHWAPPKKDVRWIVGVLPIQEGQHQLKGQVHHQRRSCKRQRFVGRR</sequence>
<feature type="compositionally biased region" description="Basic residues" evidence="1">
    <location>
        <begin position="7"/>
        <end position="17"/>
    </location>
</feature>
<protein>
    <submittedName>
        <fullName evidence="2">Uncharacterized protein</fullName>
    </submittedName>
</protein>